<comment type="caution">
    <text evidence="2">The sequence shown here is derived from an EMBL/GenBank/DDBJ whole genome shotgun (WGS) entry which is preliminary data.</text>
</comment>
<keyword evidence="3" id="KW-1185">Reference proteome</keyword>
<proteinExistence type="predicted"/>
<reference evidence="2 3" key="1">
    <citation type="submission" date="2023-03" db="EMBL/GenBank/DDBJ databases">
        <title>Bacillus Genome Sequencing.</title>
        <authorList>
            <person name="Dunlap C."/>
        </authorList>
    </citation>
    <scope>NUCLEOTIDE SEQUENCE [LARGE SCALE GENOMIC DNA]</scope>
    <source>
        <strain evidence="2 3">B-4107</strain>
    </source>
</reference>
<evidence type="ECO:0000313" key="3">
    <source>
        <dbReference type="Proteomes" id="UP001341820"/>
    </source>
</evidence>
<accession>A0ABU6NGY7</accession>
<evidence type="ECO:0000313" key="2">
    <source>
        <dbReference type="EMBL" id="MED4127480.1"/>
    </source>
</evidence>
<dbReference type="EMBL" id="JAROAS010000006">
    <property type="protein sequence ID" value="MED4127480.1"/>
    <property type="molecule type" value="Genomic_DNA"/>
</dbReference>
<evidence type="ECO:0000256" key="1">
    <source>
        <dbReference type="SAM" id="Coils"/>
    </source>
</evidence>
<dbReference type="Proteomes" id="UP001341820">
    <property type="component" value="Unassembled WGS sequence"/>
</dbReference>
<protein>
    <submittedName>
        <fullName evidence="2">Uncharacterized protein</fullName>
    </submittedName>
</protein>
<dbReference type="RefSeq" id="WP_328236684.1">
    <property type="nucleotide sequence ID" value="NZ_JAROAS010000006.1"/>
</dbReference>
<feature type="coiled-coil region" evidence="1">
    <location>
        <begin position="98"/>
        <end position="125"/>
    </location>
</feature>
<organism evidence="2 3">
    <name type="scientific">Shouchella miscanthi</name>
    <dbReference type="NCBI Taxonomy" id="2598861"/>
    <lineage>
        <taxon>Bacteria</taxon>
        <taxon>Bacillati</taxon>
        <taxon>Bacillota</taxon>
        <taxon>Bacilli</taxon>
        <taxon>Bacillales</taxon>
        <taxon>Bacillaceae</taxon>
        <taxon>Shouchella</taxon>
    </lineage>
</organism>
<name>A0ABU6NGY7_9BACI</name>
<gene>
    <name evidence="2" type="ORF">P5F74_04935</name>
</gene>
<keyword evidence="1" id="KW-0175">Coiled coil</keyword>
<sequence length="127" mass="14768">MDCVTRVFEHYGGNKPYYNRVDKPFYSNNTAYISVKVTHIDGSYLTHWSISTETGEVVALKTDCVWTPFFEEAKLIALEKAWQVARSYDPDVTCFLSTALVRDEVEKLERKVERLKREEEAEFDDEG</sequence>